<dbReference type="Pfam" id="PF01625">
    <property type="entry name" value="PMSR"/>
    <property type="match status" value="1"/>
</dbReference>
<dbReference type="Gene3D" id="3.30.1060.10">
    <property type="entry name" value="Peptide methionine sulphoxide reductase MsrA"/>
    <property type="match status" value="1"/>
</dbReference>
<gene>
    <name evidence="4" type="primary">msrA</name>
    <name evidence="7" type="ORF">SAMN05421847_1292</name>
</gene>
<dbReference type="PANTHER" id="PTHR43774:SF1">
    <property type="entry name" value="PEPTIDE METHIONINE SULFOXIDE REDUCTASE MSRA 2"/>
    <property type="match status" value="1"/>
</dbReference>
<evidence type="ECO:0000256" key="5">
    <source>
        <dbReference type="SAM" id="SignalP"/>
    </source>
</evidence>
<comment type="catalytic activity">
    <reaction evidence="2 4">
        <text>L-methionyl-[protein] + [thioredoxin]-disulfide + H2O = L-methionyl-(S)-S-oxide-[protein] + [thioredoxin]-dithiol</text>
        <dbReference type="Rhea" id="RHEA:14217"/>
        <dbReference type="Rhea" id="RHEA-COMP:10698"/>
        <dbReference type="Rhea" id="RHEA-COMP:10700"/>
        <dbReference type="Rhea" id="RHEA-COMP:12313"/>
        <dbReference type="Rhea" id="RHEA-COMP:12315"/>
        <dbReference type="ChEBI" id="CHEBI:15377"/>
        <dbReference type="ChEBI" id="CHEBI:16044"/>
        <dbReference type="ChEBI" id="CHEBI:29950"/>
        <dbReference type="ChEBI" id="CHEBI:44120"/>
        <dbReference type="ChEBI" id="CHEBI:50058"/>
        <dbReference type="EC" id="1.8.4.11"/>
    </reaction>
</comment>
<dbReference type="InterPro" id="IPR036509">
    <property type="entry name" value="Met_Sox_Rdtase_MsrA_sf"/>
</dbReference>
<proteinExistence type="inferred from homology"/>
<dbReference type="SUPFAM" id="SSF55068">
    <property type="entry name" value="Peptide methionine sulfoxide reductase"/>
    <property type="match status" value="1"/>
</dbReference>
<evidence type="ECO:0000256" key="2">
    <source>
        <dbReference type="ARBA" id="ARBA00047806"/>
    </source>
</evidence>
<sequence length="217" mass="24379">MKKILTLFMAVLLVSCNGQSKENSNTQMANPTADKPNLEYVTVGGGCFWCVEAPLESVKGIESVVSGYSGGFVANPTYEQVSTGETGHAEVVRIGFDPKVISYKQIMDIFFFLHDPTTLNRQGADVGPQYRSVVFYSNQKQKKETEEAMKISEASGRWSGKYVTQIVPFEKFYPAEKYHQNYYDKNPQQPYCSIVIGPKIAKFKEHYGKLGWLKPNS</sequence>
<keyword evidence="5" id="KW-0732">Signal</keyword>
<organism evidence="7 8">
    <name type="scientific">Halpernia humi</name>
    <dbReference type="NCBI Taxonomy" id="493375"/>
    <lineage>
        <taxon>Bacteria</taxon>
        <taxon>Pseudomonadati</taxon>
        <taxon>Bacteroidota</taxon>
        <taxon>Flavobacteriia</taxon>
        <taxon>Flavobacteriales</taxon>
        <taxon>Weeksellaceae</taxon>
        <taxon>Chryseobacterium group</taxon>
        <taxon>Halpernia</taxon>
    </lineage>
</organism>
<dbReference type="GO" id="GO:0033744">
    <property type="term" value="F:L-methionine:thioredoxin-disulfide S-oxidoreductase activity"/>
    <property type="evidence" value="ECO:0007669"/>
    <property type="project" value="RHEA"/>
</dbReference>
<dbReference type="OrthoDB" id="4174719at2"/>
<evidence type="ECO:0000256" key="4">
    <source>
        <dbReference type="HAMAP-Rule" id="MF_01401"/>
    </source>
</evidence>
<feature type="signal peptide" evidence="5">
    <location>
        <begin position="1"/>
        <end position="20"/>
    </location>
</feature>
<dbReference type="HAMAP" id="MF_01401">
    <property type="entry name" value="MsrA"/>
    <property type="match status" value="1"/>
</dbReference>
<accession>A0A1H5WQ88</accession>
<keyword evidence="1 4" id="KW-0560">Oxidoreductase</keyword>
<dbReference type="GO" id="GO:0008113">
    <property type="term" value="F:peptide-methionine (S)-S-oxide reductase activity"/>
    <property type="evidence" value="ECO:0007669"/>
    <property type="project" value="UniProtKB-UniRule"/>
</dbReference>
<evidence type="ECO:0000256" key="1">
    <source>
        <dbReference type="ARBA" id="ARBA00023002"/>
    </source>
</evidence>
<dbReference type="Proteomes" id="UP000236738">
    <property type="component" value="Unassembled WGS sequence"/>
</dbReference>
<comment type="function">
    <text evidence="4">Has an important function as a repair enzyme for proteins that have been inactivated by oxidation. Catalyzes the reversible oxidation-reduction of methionine sulfoxide in proteins to methionine.</text>
</comment>
<dbReference type="PROSITE" id="PS51257">
    <property type="entry name" value="PROKAR_LIPOPROTEIN"/>
    <property type="match status" value="1"/>
</dbReference>
<comment type="similarity">
    <text evidence="4">Belongs to the MsrA Met sulfoxide reductase family.</text>
</comment>
<feature type="active site" evidence="4">
    <location>
        <position position="47"/>
    </location>
</feature>
<protein>
    <recommendedName>
        <fullName evidence="4">Peptide methionine sulfoxide reductase MsrA</fullName>
        <shortName evidence="4">Protein-methionine-S-oxide reductase</shortName>
        <ecNumber evidence="4">1.8.4.11</ecNumber>
    </recommendedName>
    <alternativeName>
        <fullName evidence="4">Peptide-methionine (S)-S-oxide reductase</fullName>
        <shortName evidence="4">Peptide Met(O) reductase</shortName>
    </alternativeName>
</protein>
<feature type="domain" description="Peptide methionine sulphoxide reductase MsrA" evidence="6">
    <location>
        <begin position="41"/>
        <end position="192"/>
    </location>
</feature>
<keyword evidence="8" id="KW-1185">Reference proteome</keyword>
<dbReference type="AlphaFoldDB" id="A0A1H5WQ88"/>
<evidence type="ECO:0000256" key="3">
    <source>
        <dbReference type="ARBA" id="ARBA00048782"/>
    </source>
</evidence>
<dbReference type="PANTHER" id="PTHR43774">
    <property type="entry name" value="PEPTIDE METHIONINE SULFOXIDE REDUCTASE"/>
    <property type="match status" value="1"/>
</dbReference>
<feature type="chain" id="PRO_5009288558" description="Peptide methionine sulfoxide reductase MsrA" evidence="5">
    <location>
        <begin position="21"/>
        <end position="217"/>
    </location>
</feature>
<name>A0A1H5WQ88_9FLAO</name>
<evidence type="ECO:0000313" key="7">
    <source>
        <dbReference type="EMBL" id="SEG01463.1"/>
    </source>
</evidence>
<evidence type="ECO:0000313" key="8">
    <source>
        <dbReference type="Proteomes" id="UP000236738"/>
    </source>
</evidence>
<comment type="catalytic activity">
    <reaction evidence="3 4">
        <text>[thioredoxin]-disulfide + L-methionine + H2O = L-methionine (S)-S-oxide + [thioredoxin]-dithiol</text>
        <dbReference type="Rhea" id="RHEA:19993"/>
        <dbReference type="Rhea" id="RHEA-COMP:10698"/>
        <dbReference type="Rhea" id="RHEA-COMP:10700"/>
        <dbReference type="ChEBI" id="CHEBI:15377"/>
        <dbReference type="ChEBI" id="CHEBI:29950"/>
        <dbReference type="ChEBI" id="CHEBI:50058"/>
        <dbReference type="ChEBI" id="CHEBI:57844"/>
        <dbReference type="ChEBI" id="CHEBI:58772"/>
        <dbReference type="EC" id="1.8.4.11"/>
    </reaction>
</comment>
<reference evidence="8" key="1">
    <citation type="submission" date="2016-10" db="EMBL/GenBank/DDBJ databases">
        <authorList>
            <person name="Varghese N."/>
            <person name="Submissions S."/>
        </authorList>
    </citation>
    <scope>NUCLEOTIDE SEQUENCE [LARGE SCALE GENOMIC DNA]</scope>
    <source>
        <strain evidence="8">DSM 21580</strain>
    </source>
</reference>
<dbReference type="InterPro" id="IPR002569">
    <property type="entry name" value="Met_Sox_Rdtase_MsrA_dom"/>
</dbReference>
<evidence type="ECO:0000259" key="6">
    <source>
        <dbReference type="Pfam" id="PF01625"/>
    </source>
</evidence>
<dbReference type="RefSeq" id="WP_103913274.1">
    <property type="nucleotide sequence ID" value="NZ_FNUS01000002.1"/>
</dbReference>
<dbReference type="EMBL" id="FNUS01000002">
    <property type="protein sequence ID" value="SEG01463.1"/>
    <property type="molecule type" value="Genomic_DNA"/>
</dbReference>
<dbReference type="EC" id="1.8.4.11" evidence="4"/>
<dbReference type="NCBIfam" id="TIGR00401">
    <property type="entry name" value="msrA"/>
    <property type="match status" value="1"/>
</dbReference>